<name>A0A7S1QNB2_ALECA</name>
<proteinExistence type="predicted"/>
<sequence length="378" mass="40784">MGQRASVRAAPPPSSAPGRRGACRLCFDDAGGGDLIAPCLCQGTSKWIHRSCLNSWRVNGSNPRALTNCCECGFQYRLRLRRDEALVSEAEAQRRRLRIRLASQTLLWFVGLQLLILGLSCATWAFDRKAALVGFFGFWQVPGHEGRGTFVEALRYHKETYYLSGLLLLLVIAGFAVSLGLLVACCRGCGTARPARRSDVRAVDFCCRVFCDACSSNCMQPFAGYGPAARAGDCCPRTEALDGCHWLAAVVLVLLVVVLVVCLAVGIFAAFVALVTSVQKVVQEFAKIQQLRVLVTEYEVQDLADPSDLGEAPALLLQEDLMAQQAMAPAVPQLVPTAPPQTQEELRAQAGVELELAELFGSSAPLASQQALRGVGDP</sequence>
<dbReference type="AlphaFoldDB" id="A0A7S1QNB2"/>
<dbReference type="PANTHER" id="PTHR46347">
    <property type="entry name" value="RING/FYVE/PHD ZINC FINGER SUPERFAMILY PROTEIN"/>
    <property type="match status" value="1"/>
</dbReference>
<keyword evidence="1" id="KW-0479">Metal-binding</keyword>
<evidence type="ECO:0000259" key="5">
    <source>
        <dbReference type="PROSITE" id="PS51292"/>
    </source>
</evidence>
<keyword evidence="3" id="KW-0862">Zinc</keyword>
<dbReference type="InterPro" id="IPR011016">
    <property type="entry name" value="Znf_RING-CH"/>
</dbReference>
<feature type="transmembrane region" description="Helical" evidence="4">
    <location>
        <begin position="161"/>
        <end position="186"/>
    </location>
</feature>
<keyword evidence="2" id="KW-0863">Zinc-finger</keyword>
<protein>
    <recommendedName>
        <fullName evidence="5">RING-CH-type domain-containing protein</fullName>
    </recommendedName>
</protein>
<organism evidence="6">
    <name type="scientific">Alexandrium catenella</name>
    <name type="common">Red tide dinoflagellate</name>
    <name type="synonym">Gonyaulax catenella</name>
    <dbReference type="NCBI Taxonomy" id="2925"/>
    <lineage>
        <taxon>Eukaryota</taxon>
        <taxon>Sar</taxon>
        <taxon>Alveolata</taxon>
        <taxon>Dinophyceae</taxon>
        <taxon>Gonyaulacales</taxon>
        <taxon>Pyrocystaceae</taxon>
        <taxon>Alexandrium</taxon>
    </lineage>
</organism>
<evidence type="ECO:0000256" key="3">
    <source>
        <dbReference type="ARBA" id="ARBA00022833"/>
    </source>
</evidence>
<dbReference type="SUPFAM" id="SSF57850">
    <property type="entry name" value="RING/U-box"/>
    <property type="match status" value="1"/>
</dbReference>
<evidence type="ECO:0000256" key="2">
    <source>
        <dbReference type="ARBA" id="ARBA00022771"/>
    </source>
</evidence>
<evidence type="ECO:0000256" key="1">
    <source>
        <dbReference type="ARBA" id="ARBA00022723"/>
    </source>
</evidence>
<gene>
    <name evidence="6" type="ORF">ACAT0790_LOCUS28306</name>
</gene>
<dbReference type="CDD" id="cd16495">
    <property type="entry name" value="RING_CH-C4HC3_MARCH"/>
    <property type="match status" value="1"/>
</dbReference>
<reference evidence="6" key="1">
    <citation type="submission" date="2021-01" db="EMBL/GenBank/DDBJ databases">
        <authorList>
            <person name="Corre E."/>
            <person name="Pelletier E."/>
            <person name="Niang G."/>
            <person name="Scheremetjew M."/>
            <person name="Finn R."/>
            <person name="Kale V."/>
            <person name="Holt S."/>
            <person name="Cochrane G."/>
            <person name="Meng A."/>
            <person name="Brown T."/>
            <person name="Cohen L."/>
        </authorList>
    </citation>
    <scope>NUCLEOTIDE SEQUENCE</scope>
    <source>
        <strain evidence="6">OF101</strain>
    </source>
</reference>
<evidence type="ECO:0000313" key="6">
    <source>
        <dbReference type="EMBL" id="CAD9143826.1"/>
    </source>
</evidence>
<dbReference type="PROSITE" id="PS51292">
    <property type="entry name" value="ZF_RING_CH"/>
    <property type="match status" value="1"/>
</dbReference>
<dbReference type="SMART" id="SM00744">
    <property type="entry name" value="RINGv"/>
    <property type="match status" value="1"/>
</dbReference>
<keyword evidence="4" id="KW-0812">Transmembrane</keyword>
<dbReference type="Gene3D" id="3.30.40.10">
    <property type="entry name" value="Zinc/RING finger domain, C3HC4 (zinc finger)"/>
    <property type="match status" value="1"/>
</dbReference>
<feature type="transmembrane region" description="Helical" evidence="4">
    <location>
        <begin position="246"/>
        <end position="275"/>
    </location>
</feature>
<evidence type="ECO:0000256" key="4">
    <source>
        <dbReference type="SAM" id="Phobius"/>
    </source>
</evidence>
<dbReference type="PANTHER" id="PTHR46347:SF1">
    <property type="entry name" value="RING_FYVE_PHD ZINC FINGER SUPERFAMILY PROTEIN"/>
    <property type="match status" value="1"/>
</dbReference>
<keyword evidence="4" id="KW-0472">Membrane</keyword>
<accession>A0A7S1QNB2</accession>
<keyword evidence="4" id="KW-1133">Transmembrane helix</keyword>
<feature type="transmembrane region" description="Helical" evidence="4">
    <location>
        <begin position="105"/>
        <end position="126"/>
    </location>
</feature>
<dbReference type="GO" id="GO:0008270">
    <property type="term" value="F:zinc ion binding"/>
    <property type="evidence" value="ECO:0007669"/>
    <property type="project" value="UniProtKB-KW"/>
</dbReference>
<dbReference type="InterPro" id="IPR013083">
    <property type="entry name" value="Znf_RING/FYVE/PHD"/>
</dbReference>
<dbReference type="Pfam" id="PF12906">
    <property type="entry name" value="RINGv"/>
    <property type="match status" value="1"/>
</dbReference>
<feature type="domain" description="RING-CH-type" evidence="5">
    <location>
        <begin position="15"/>
        <end position="79"/>
    </location>
</feature>
<dbReference type="EMBL" id="HBGE01046898">
    <property type="protein sequence ID" value="CAD9143826.1"/>
    <property type="molecule type" value="Transcribed_RNA"/>
</dbReference>